<dbReference type="RefSeq" id="WP_064439164.1">
    <property type="nucleotide sequence ID" value="NZ_BDDI01000003.1"/>
</dbReference>
<gene>
    <name evidence="4" type="ORF">FHU29_003314</name>
</gene>
<dbReference type="GO" id="GO:0016616">
    <property type="term" value="F:oxidoreductase activity, acting on the CH-OH group of donors, NAD or NADP as acceptor"/>
    <property type="evidence" value="ECO:0007669"/>
    <property type="project" value="TreeGrafter"/>
</dbReference>
<dbReference type="Proteomes" id="UP000567922">
    <property type="component" value="Unassembled WGS sequence"/>
</dbReference>
<reference evidence="4 5" key="1">
    <citation type="submission" date="2020-08" db="EMBL/GenBank/DDBJ databases">
        <title>Sequencing the genomes of 1000 actinobacteria strains.</title>
        <authorList>
            <person name="Klenk H.-P."/>
        </authorList>
    </citation>
    <scope>NUCLEOTIDE SEQUENCE [LARGE SCALE GENOMIC DNA]</scope>
    <source>
        <strain evidence="4 5">DSM 45258</strain>
    </source>
</reference>
<protein>
    <recommendedName>
        <fullName evidence="6">Short-chain dehydrogenase</fullName>
    </recommendedName>
</protein>
<evidence type="ECO:0000256" key="1">
    <source>
        <dbReference type="ARBA" id="ARBA00006484"/>
    </source>
</evidence>
<comment type="similarity">
    <text evidence="1 3">Belongs to the short-chain dehydrogenases/reductases (SDR) family.</text>
</comment>
<dbReference type="PRINTS" id="PR00080">
    <property type="entry name" value="SDRFAMILY"/>
</dbReference>
<dbReference type="InterPro" id="IPR020904">
    <property type="entry name" value="Sc_DH/Rdtase_CS"/>
</dbReference>
<dbReference type="FunFam" id="3.40.50.720:FF:000084">
    <property type="entry name" value="Short-chain dehydrogenase reductase"/>
    <property type="match status" value="1"/>
</dbReference>
<sequence length="284" mass="29979">MSMFRSPYPSLTLALSTVLVTGSGRGIGRATAELFARHGARVLVTDVDLDAAEEAAAAIGPDASAHRLDVRSRRAWDELAHEVGTVDILVNNAGIMPLAALLDETDQTIDATMDINVRGPMHGMRVFGPQMVERGYGHIVNVASLAGKIPIHGMVAYNASKFAAVGLSAAARLEFADHGVSVSTVLPSAVRTELSSGVQLGHGLPTVDAEDVARAILRTCTTRQAEIAVPRYLSPADVALAVTPERLTSIFRTVIGARRALTGVDHGVRGAYDQRVARIANTES</sequence>
<dbReference type="PROSITE" id="PS00061">
    <property type="entry name" value="ADH_SHORT"/>
    <property type="match status" value="1"/>
</dbReference>
<organism evidence="4 5">
    <name type="scientific">Hoyosella altamirensis</name>
    <dbReference type="NCBI Taxonomy" id="616997"/>
    <lineage>
        <taxon>Bacteria</taxon>
        <taxon>Bacillati</taxon>
        <taxon>Actinomycetota</taxon>
        <taxon>Actinomycetes</taxon>
        <taxon>Mycobacteriales</taxon>
        <taxon>Hoyosellaceae</taxon>
        <taxon>Hoyosella</taxon>
    </lineage>
</organism>
<keyword evidence="2" id="KW-0560">Oxidoreductase</keyword>
<evidence type="ECO:0000313" key="5">
    <source>
        <dbReference type="Proteomes" id="UP000567922"/>
    </source>
</evidence>
<dbReference type="PRINTS" id="PR00081">
    <property type="entry name" value="GDHRDH"/>
</dbReference>
<dbReference type="OrthoDB" id="9775296at2"/>
<dbReference type="InterPro" id="IPR002347">
    <property type="entry name" value="SDR_fam"/>
</dbReference>
<dbReference type="EMBL" id="JACHWS010000003">
    <property type="protein sequence ID" value="MBB3038845.1"/>
    <property type="molecule type" value="Genomic_DNA"/>
</dbReference>
<dbReference type="Gene3D" id="3.40.50.720">
    <property type="entry name" value="NAD(P)-binding Rossmann-like Domain"/>
    <property type="match status" value="1"/>
</dbReference>
<accession>A0A839RPW3</accession>
<dbReference type="CDD" id="cd05233">
    <property type="entry name" value="SDR_c"/>
    <property type="match status" value="1"/>
</dbReference>
<dbReference type="AlphaFoldDB" id="A0A839RPW3"/>
<evidence type="ECO:0008006" key="6">
    <source>
        <dbReference type="Google" id="ProtNLM"/>
    </source>
</evidence>
<dbReference type="PANTHER" id="PTHR24322">
    <property type="entry name" value="PKSB"/>
    <property type="match status" value="1"/>
</dbReference>
<dbReference type="NCBIfam" id="NF005878">
    <property type="entry name" value="PRK07825.1"/>
    <property type="match status" value="1"/>
</dbReference>
<name>A0A839RPW3_9ACTN</name>
<dbReference type="InterPro" id="IPR036291">
    <property type="entry name" value="NAD(P)-bd_dom_sf"/>
</dbReference>
<dbReference type="Pfam" id="PF00106">
    <property type="entry name" value="adh_short"/>
    <property type="match status" value="1"/>
</dbReference>
<dbReference type="SUPFAM" id="SSF51735">
    <property type="entry name" value="NAD(P)-binding Rossmann-fold domains"/>
    <property type="match status" value="1"/>
</dbReference>
<keyword evidence="5" id="KW-1185">Reference proteome</keyword>
<evidence type="ECO:0000313" key="4">
    <source>
        <dbReference type="EMBL" id="MBB3038845.1"/>
    </source>
</evidence>
<dbReference type="PANTHER" id="PTHR24322:SF736">
    <property type="entry name" value="RETINOL DEHYDROGENASE 10"/>
    <property type="match status" value="1"/>
</dbReference>
<evidence type="ECO:0000256" key="2">
    <source>
        <dbReference type="ARBA" id="ARBA00023002"/>
    </source>
</evidence>
<comment type="caution">
    <text evidence="4">The sequence shown here is derived from an EMBL/GenBank/DDBJ whole genome shotgun (WGS) entry which is preliminary data.</text>
</comment>
<proteinExistence type="inferred from homology"/>
<evidence type="ECO:0000256" key="3">
    <source>
        <dbReference type="RuleBase" id="RU000363"/>
    </source>
</evidence>